<evidence type="ECO:0000256" key="8">
    <source>
        <dbReference type="ARBA" id="ARBA00022840"/>
    </source>
</evidence>
<dbReference type="InterPro" id="IPR000719">
    <property type="entry name" value="Prot_kinase_dom"/>
</dbReference>
<feature type="region of interest" description="Disordered" evidence="12">
    <location>
        <begin position="1"/>
        <end position="27"/>
    </location>
</feature>
<dbReference type="EC" id="2.7.11.24" evidence="2 11"/>
<evidence type="ECO:0000256" key="11">
    <source>
        <dbReference type="RuleBase" id="RU361165"/>
    </source>
</evidence>
<dbReference type="InterPro" id="IPR017441">
    <property type="entry name" value="Protein_kinase_ATP_BS"/>
</dbReference>
<dbReference type="PROSITE" id="PS01351">
    <property type="entry name" value="MAPK"/>
    <property type="match status" value="1"/>
</dbReference>
<keyword evidence="11" id="KW-0460">Magnesium</keyword>
<dbReference type="SUPFAM" id="SSF56112">
    <property type="entry name" value="Protein kinase-like (PK-like)"/>
    <property type="match status" value="1"/>
</dbReference>
<feature type="binding site" evidence="9">
    <location>
        <position position="89"/>
    </location>
    <ligand>
        <name>ATP</name>
        <dbReference type="ChEBI" id="CHEBI:30616"/>
    </ligand>
</feature>
<accession>A0A7S2U0G4</accession>
<dbReference type="InterPro" id="IPR003527">
    <property type="entry name" value="MAP_kinase_CS"/>
</dbReference>
<evidence type="ECO:0000256" key="12">
    <source>
        <dbReference type="SAM" id="MobiDB-lite"/>
    </source>
</evidence>
<evidence type="ECO:0000256" key="5">
    <source>
        <dbReference type="ARBA" id="ARBA00022679"/>
    </source>
</evidence>
<dbReference type="GO" id="GO:0005524">
    <property type="term" value="F:ATP binding"/>
    <property type="evidence" value="ECO:0007669"/>
    <property type="project" value="UniProtKB-UniRule"/>
</dbReference>
<dbReference type="SMART" id="SM00220">
    <property type="entry name" value="S_TKc"/>
    <property type="match status" value="1"/>
</dbReference>
<evidence type="ECO:0000259" key="13">
    <source>
        <dbReference type="PROSITE" id="PS50011"/>
    </source>
</evidence>
<feature type="domain" description="Protein kinase" evidence="13">
    <location>
        <begin position="59"/>
        <end position="348"/>
    </location>
</feature>
<dbReference type="PROSITE" id="PS00107">
    <property type="entry name" value="PROTEIN_KINASE_ATP"/>
    <property type="match status" value="1"/>
</dbReference>
<dbReference type="EMBL" id="HBHP01029034">
    <property type="protein sequence ID" value="CAD9773936.1"/>
    <property type="molecule type" value="Transcribed_RNA"/>
</dbReference>
<dbReference type="Pfam" id="PF00069">
    <property type="entry name" value="Pkinase"/>
    <property type="match status" value="1"/>
</dbReference>
<evidence type="ECO:0000256" key="1">
    <source>
        <dbReference type="ARBA" id="ARBA00001946"/>
    </source>
</evidence>
<keyword evidence="6 9" id="KW-0547">Nucleotide-binding</keyword>
<protein>
    <recommendedName>
        <fullName evidence="2 11">Mitogen-activated protein kinase</fullName>
        <ecNumber evidence="2 11">2.7.11.24</ecNumber>
    </recommendedName>
</protein>
<organism evidence="14">
    <name type="scientific">Lotharella oceanica</name>
    <dbReference type="NCBI Taxonomy" id="641309"/>
    <lineage>
        <taxon>Eukaryota</taxon>
        <taxon>Sar</taxon>
        <taxon>Rhizaria</taxon>
        <taxon>Cercozoa</taxon>
        <taxon>Chlorarachniophyceae</taxon>
        <taxon>Lotharella</taxon>
    </lineage>
</organism>
<dbReference type="FunFam" id="1.10.510.10:FF:000013">
    <property type="entry name" value="Mitogen-activated protein kinase"/>
    <property type="match status" value="1"/>
</dbReference>
<dbReference type="FunFam" id="3.30.200.20:FF:000028">
    <property type="entry name" value="Mitogen-activated protein kinase"/>
    <property type="match status" value="1"/>
</dbReference>
<dbReference type="InterPro" id="IPR011009">
    <property type="entry name" value="Kinase-like_dom_sf"/>
</dbReference>
<comment type="catalytic activity">
    <reaction evidence="11">
        <text>L-threonyl-[protein] + ATP = O-phospho-L-threonyl-[protein] + ADP + H(+)</text>
        <dbReference type="Rhea" id="RHEA:46608"/>
        <dbReference type="Rhea" id="RHEA-COMP:11060"/>
        <dbReference type="Rhea" id="RHEA-COMP:11605"/>
        <dbReference type="ChEBI" id="CHEBI:15378"/>
        <dbReference type="ChEBI" id="CHEBI:30013"/>
        <dbReference type="ChEBI" id="CHEBI:30616"/>
        <dbReference type="ChEBI" id="CHEBI:61977"/>
        <dbReference type="ChEBI" id="CHEBI:456216"/>
        <dbReference type="EC" id="2.7.11.24"/>
    </reaction>
</comment>
<keyword evidence="8 9" id="KW-0067">ATP-binding</keyword>
<keyword evidence="3 10" id="KW-0723">Serine/threonine-protein kinase</keyword>
<proteinExistence type="inferred from homology"/>
<keyword evidence="4" id="KW-0597">Phosphoprotein</keyword>
<evidence type="ECO:0000256" key="9">
    <source>
        <dbReference type="PROSITE-ProRule" id="PRU10141"/>
    </source>
</evidence>
<dbReference type="Gene3D" id="1.10.510.10">
    <property type="entry name" value="Transferase(Phosphotransferase) domain 1"/>
    <property type="match status" value="1"/>
</dbReference>
<sequence>MERPIPFPEDSPIVREGKGNPDGQEFSLPEAPKNKFQCCVFQKSTFLVGGIKFELDHRYKLKKPLGHGAYGVLCSAEDTKTSELVAIKKLRDVFGSVSEARRTVREVKLLRHLRHENVVSLIDIISPVSFDLFHDVYVVTELMDTDLHQIIKSKQVLSDSHIQYFIYQILRGLKYVHSAGVLHRDLKPSNILVNANCDCKIADFGMARTSDPIASEKYMTGYVTTRWYRAPEVILSWRVYTKAVDLWSVGCILAELVGRTPIFPGKDYNHQLRLIFTTLGTPTPSDIAFIQCADTKKKVLEMSRKVKTPLNTLYPHADPKCLSLLERLLEFVPKKRATVNEALQHPYLDKLHDPEDEPNASSAFDFEFERNIDLDATMCKRLLWKETCKYHPHLAPLTCTEVKSNAETEA</sequence>
<evidence type="ECO:0000256" key="3">
    <source>
        <dbReference type="ARBA" id="ARBA00022527"/>
    </source>
</evidence>
<dbReference type="InterPro" id="IPR008271">
    <property type="entry name" value="Ser/Thr_kinase_AS"/>
</dbReference>
<name>A0A7S2U0G4_9EUKA</name>
<evidence type="ECO:0000256" key="4">
    <source>
        <dbReference type="ARBA" id="ARBA00022553"/>
    </source>
</evidence>
<dbReference type="PROSITE" id="PS50011">
    <property type="entry name" value="PROTEIN_KINASE_DOM"/>
    <property type="match status" value="1"/>
</dbReference>
<dbReference type="GO" id="GO:0004707">
    <property type="term" value="F:MAP kinase activity"/>
    <property type="evidence" value="ECO:0007669"/>
    <property type="project" value="UniProtKB-EC"/>
</dbReference>
<dbReference type="PROSITE" id="PS00108">
    <property type="entry name" value="PROTEIN_KINASE_ST"/>
    <property type="match status" value="1"/>
</dbReference>
<dbReference type="PANTHER" id="PTHR24055">
    <property type="entry name" value="MITOGEN-ACTIVATED PROTEIN KINASE"/>
    <property type="match status" value="1"/>
</dbReference>
<reference evidence="14" key="1">
    <citation type="submission" date="2021-01" db="EMBL/GenBank/DDBJ databases">
        <authorList>
            <person name="Corre E."/>
            <person name="Pelletier E."/>
            <person name="Niang G."/>
            <person name="Scheremetjew M."/>
            <person name="Finn R."/>
            <person name="Kale V."/>
            <person name="Holt S."/>
            <person name="Cochrane G."/>
            <person name="Meng A."/>
            <person name="Brown T."/>
            <person name="Cohen L."/>
        </authorList>
    </citation>
    <scope>NUCLEOTIDE SEQUENCE</scope>
    <source>
        <strain evidence="14">CCMP622</strain>
    </source>
</reference>
<dbReference type="Gene3D" id="3.30.200.20">
    <property type="entry name" value="Phosphorylase Kinase, domain 1"/>
    <property type="match status" value="1"/>
</dbReference>
<comment type="activity regulation">
    <text evidence="11">Activated by threonine and tyrosine phosphorylation.</text>
</comment>
<evidence type="ECO:0000256" key="10">
    <source>
        <dbReference type="RuleBase" id="RU000304"/>
    </source>
</evidence>
<keyword evidence="5 11" id="KW-0808">Transferase</keyword>
<evidence type="ECO:0000256" key="2">
    <source>
        <dbReference type="ARBA" id="ARBA00012411"/>
    </source>
</evidence>
<evidence type="ECO:0000256" key="6">
    <source>
        <dbReference type="ARBA" id="ARBA00022741"/>
    </source>
</evidence>
<comment type="similarity">
    <text evidence="11">Belongs to the protein kinase superfamily. Ser/Thr protein kinase family. MAP kinase subfamily.</text>
</comment>
<comment type="cofactor">
    <cofactor evidence="1 11">
        <name>Mg(2+)</name>
        <dbReference type="ChEBI" id="CHEBI:18420"/>
    </cofactor>
</comment>
<evidence type="ECO:0000256" key="7">
    <source>
        <dbReference type="ARBA" id="ARBA00022777"/>
    </source>
</evidence>
<dbReference type="CDD" id="cd07834">
    <property type="entry name" value="STKc_MAPK"/>
    <property type="match status" value="1"/>
</dbReference>
<dbReference type="InterPro" id="IPR050117">
    <property type="entry name" value="MAPK"/>
</dbReference>
<dbReference type="AlphaFoldDB" id="A0A7S2U0G4"/>
<keyword evidence="7 11" id="KW-0418">Kinase</keyword>
<evidence type="ECO:0000313" key="14">
    <source>
        <dbReference type="EMBL" id="CAD9773936.1"/>
    </source>
</evidence>
<gene>
    <name evidence="14" type="ORF">LSP00402_LOCUS17928</name>
</gene>